<feature type="transmembrane region" description="Helical" evidence="5">
    <location>
        <begin position="168"/>
        <end position="188"/>
    </location>
</feature>
<evidence type="ECO:0000256" key="3">
    <source>
        <dbReference type="ARBA" id="ARBA00022989"/>
    </source>
</evidence>
<comment type="caution">
    <text evidence="7">The sequence shown here is derived from an EMBL/GenBank/DDBJ whole genome shotgun (WGS) entry which is preliminary data.</text>
</comment>
<keyword evidence="8" id="KW-1185">Reference proteome</keyword>
<protein>
    <recommendedName>
        <fullName evidence="6">EXPERA domain-containing protein</fullName>
    </recommendedName>
</protein>
<dbReference type="AlphaFoldDB" id="A0A8J3R251"/>
<dbReference type="Proteomes" id="UP000642748">
    <property type="component" value="Unassembled WGS sequence"/>
</dbReference>
<feature type="domain" description="EXPERA" evidence="6">
    <location>
        <begin position="44"/>
        <end position="187"/>
    </location>
</feature>
<sequence>MIAVFVSINKSQLIDESHVDALPIGAPPCQSVRVDHVPLRRRWYDAIFVAFFAINVCFVTYIIDLEQIAIPDTRHFRYPVWPPHPLVDLVHWYGNKWDPLLMARPPFWKMTIWIDVLFFGPFYLAGIVAFIRGRDWIRGPALVWSGMMLSNVLILLSQERFGQWATPHFGMVLAANLAWLVFPLAMIWRMRRDRPFSRLVTT</sequence>
<feature type="transmembrane region" description="Helical" evidence="5">
    <location>
        <begin position="110"/>
        <end position="130"/>
    </location>
</feature>
<keyword evidence="3 5" id="KW-1133">Transmembrane helix</keyword>
<keyword evidence="2 5" id="KW-0812">Transmembrane</keyword>
<organism evidence="7 8">
    <name type="scientific">Rugosimonospora africana</name>
    <dbReference type="NCBI Taxonomy" id="556532"/>
    <lineage>
        <taxon>Bacteria</taxon>
        <taxon>Bacillati</taxon>
        <taxon>Actinomycetota</taxon>
        <taxon>Actinomycetes</taxon>
        <taxon>Micromonosporales</taxon>
        <taxon>Micromonosporaceae</taxon>
        <taxon>Rugosimonospora</taxon>
    </lineage>
</organism>
<comment type="subcellular location">
    <subcellularLocation>
        <location evidence="1">Membrane</location>
        <topology evidence="1">Multi-pass membrane protein</topology>
    </subcellularLocation>
</comment>
<gene>
    <name evidence="7" type="ORF">Raf01_92500</name>
</gene>
<dbReference type="GO" id="GO:0016020">
    <property type="term" value="C:membrane"/>
    <property type="evidence" value="ECO:0007669"/>
    <property type="project" value="UniProtKB-SubCell"/>
</dbReference>
<keyword evidence="4 5" id="KW-0472">Membrane</keyword>
<dbReference type="PANTHER" id="PTHR31204:SF1">
    <property type="entry name" value="SIGMA INTRACELLULAR RECEPTOR 2"/>
    <property type="match status" value="1"/>
</dbReference>
<proteinExistence type="predicted"/>
<evidence type="ECO:0000313" key="8">
    <source>
        <dbReference type="Proteomes" id="UP000642748"/>
    </source>
</evidence>
<dbReference type="InterPro" id="IPR051987">
    <property type="entry name" value="Sigma-2_receptor-like"/>
</dbReference>
<dbReference type="PANTHER" id="PTHR31204">
    <property type="entry name" value="SIGMA INTRACELLULAR RECEPTOR 2"/>
    <property type="match status" value="1"/>
</dbReference>
<feature type="transmembrane region" description="Helical" evidence="5">
    <location>
        <begin position="43"/>
        <end position="63"/>
    </location>
</feature>
<evidence type="ECO:0000256" key="1">
    <source>
        <dbReference type="ARBA" id="ARBA00004141"/>
    </source>
</evidence>
<dbReference type="InterPro" id="IPR033118">
    <property type="entry name" value="EXPERA"/>
</dbReference>
<dbReference type="EMBL" id="BONZ01000115">
    <property type="protein sequence ID" value="GIH21078.1"/>
    <property type="molecule type" value="Genomic_DNA"/>
</dbReference>
<evidence type="ECO:0000256" key="2">
    <source>
        <dbReference type="ARBA" id="ARBA00022692"/>
    </source>
</evidence>
<accession>A0A8J3R251</accession>
<evidence type="ECO:0000256" key="4">
    <source>
        <dbReference type="ARBA" id="ARBA00023136"/>
    </source>
</evidence>
<reference evidence="7" key="1">
    <citation type="submission" date="2021-01" db="EMBL/GenBank/DDBJ databases">
        <title>Whole genome shotgun sequence of Rugosimonospora africana NBRC 104875.</title>
        <authorList>
            <person name="Komaki H."/>
            <person name="Tamura T."/>
        </authorList>
    </citation>
    <scope>NUCLEOTIDE SEQUENCE</scope>
    <source>
        <strain evidence="7">NBRC 104875</strain>
    </source>
</reference>
<name>A0A8J3R251_9ACTN</name>
<evidence type="ECO:0000313" key="7">
    <source>
        <dbReference type="EMBL" id="GIH21078.1"/>
    </source>
</evidence>
<evidence type="ECO:0000259" key="6">
    <source>
        <dbReference type="PROSITE" id="PS51751"/>
    </source>
</evidence>
<feature type="transmembrane region" description="Helical" evidence="5">
    <location>
        <begin position="137"/>
        <end position="156"/>
    </location>
</feature>
<dbReference type="Pfam" id="PF05241">
    <property type="entry name" value="EBP"/>
    <property type="match status" value="1"/>
</dbReference>
<dbReference type="PROSITE" id="PS51751">
    <property type="entry name" value="EXPERA"/>
    <property type="match status" value="1"/>
</dbReference>
<evidence type="ECO:0000256" key="5">
    <source>
        <dbReference type="SAM" id="Phobius"/>
    </source>
</evidence>